<comment type="caution">
    <text evidence="2">The sequence shown here is derived from an EMBL/GenBank/DDBJ whole genome shotgun (WGS) entry which is preliminary data.</text>
</comment>
<keyword evidence="1" id="KW-0732">Signal</keyword>
<dbReference type="AlphaFoldDB" id="A0A5N5D1W4"/>
<sequence length="87" mass="9035">MKFSYIGLIAAALAWPAAAAAVAGDADTTTSALHNPDLSTRATIKCPKVQSSIVDSCKRWCSCTGGKIYCTGDDVTADDCKTAKCKC</sequence>
<name>A0A5N5D1W4_9PEZI</name>
<evidence type="ECO:0000313" key="2">
    <source>
        <dbReference type="EMBL" id="KAB2571685.1"/>
    </source>
</evidence>
<reference evidence="2 3" key="1">
    <citation type="journal article" date="2019" name="Sci. Rep.">
        <title>A multi-omics analysis of the grapevine pathogen Lasiodiplodia theobromae reveals that temperature affects the expression of virulence- and pathogenicity-related genes.</title>
        <authorList>
            <person name="Felix C."/>
            <person name="Meneses R."/>
            <person name="Goncalves M.F.M."/>
            <person name="Tilleman L."/>
            <person name="Duarte A.S."/>
            <person name="Jorrin-Novo J.V."/>
            <person name="Van de Peer Y."/>
            <person name="Deforce D."/>
            <person name="Van Nieuwerburgh F."/>
            <person name="Esteves A.C."/>
            <person name="Alves A."/>
        </authorList>
    </citation>
    <scope>NUCLEOTIDE SEQUENCE [LARGE SCALE GENOMIC DNA]</scope>
    <source>
        <strain evidence="2 3">LA-SOL3</strain>
    </source>
</reference>
<keyword evidence="3" id="KW-1185">Reference proteome</keyword>
<proteinExistence type="predicted"/>
<accession>A0A5N5D1W4</accession>
<gene>
    <name evidence="2" type="ORF">DBV05_g9650</name>
</gene>
<organism evidence="2 3">
    <name type="scientific">Lasiodiplodia theobromae</name>
    <dbReference type="NCBI Taxonomy" id="45133"/>
    <lineage>
        <taxon>Eukaryota</taxon>
        <taxon>Fungi</taxon>
        <taxon>Dikarya</taxon>
        <taxon>Ascomycota</taxon>
        <taxon>Pezizomycotina</taxon>
        <taxon>Dothideomycetes</taxon>
        <taxon>Dothideomycetes incertae sedis</taxon>
        <taxon>Botryosphaeriales</taxon>
        <taxon>Botryosphaeriaceae</taxon>
        <taxon>Lasiodiplodia</taxon>
    </lineage>
</organism>
<protein>
    <submittedName>
        <fullName evidence="2">Uncharacterized protein</fullName>
    </submittedName>
</protein>
<dbReference type="Proteomes" id="UP000325902">
    <property type="component" value="Unassembled WGS sequence"/>
</dbReference>
<feature type="signal peptide" evidence="1">
    <location>
        <begin position="1"/>
        <end position="19"/>
    </location>
</feature>
<dbReference type="EMBL" id="VCHE01000095">
    <property type="protein sequence ID" value="KAB2571685.1"/>
    <property type="molecule type" value="Genomic_DNA"/>
</dbReference>
<evidence type="ECO:0000313" key="3">
    <source>
        <dbReference type="Proteomes" id="UP000325902"/>
    </source>
</evidence>
<evidence type="ECO:0000256" key="1">
    <source>
        <dbReference type="SAM" id="SignalP"/>
    </source>
</evidence>
<feature type="chain" id="PRO_5024816344" evidence="1">
    <location>
        <begin position="20"/>
        <end position="87"/>
    </location>
</feature>